<sequence>MTWLNLPYATPGKIWAKHAADILQTSELFKILPAFGVKFAAVGKIWRKWAKLAPKFKRIRKMIAIYFALRATRSIACRDL</sequence>
<name>M5IK79_9BACT</name>
<dbReference type="AlphaFoldDB" id="M5IK79"/>
<evidence type="ECO:0000313" key="2">
    <source>
        <dbReference type="Proteomes" id="UP000011939"/>
    </source>
</evidence>
<accession>M5IK79</accession>
<dbReference type="STRING" id="1244083.CSUNSWCD_2031"/>
<reference evidence="1 2" key="1">
    <citation type="journal article" date="2013" name="Genome Announc.">
        <title>Genome Sequence of Campylobacter showae UNSWCD, Isolated from a Patient with Crohn's Disease.</title>
        <authorList>
            <person name="Tay A.P."/>
            <person name="Kaakoush N.O."/>
            <person name="Deshpande N.P."/>
            <person name="Chen Z."/>
            <person name="Mitchell H."/>
            <person name="Wilkins M.R."/>
        </authorList>
    </citation>
    <scope>NUCLEOTIDE SEQUENCE [LARGE SCALE GENOMIC DNA]</scope>
    <source>
        <strain evidence="1 2">CSUNSWCD</strain>
    </source>
</reference>
<dbReference type="PATRIC" id="fig|1244083.3.peg.1273"/>
<dbReference type="Proteomes" id="UP000011939">
    <property type="component" value="Unassembled WGS sequence"/>
</dbReference>
<protein>
    <submittedName>
        <fullName evidence="1">Uncharacterized protein</fullName>
    </submittedName>
</protein>
<comment type="caution">
    <text evidence="1">The sequence shown here is derived from an EMBL/GenBank/DDBJ whole genome shotgun (WGS) entry which is preliminary data.</text>
</comment>
<evidence type="ECO:0000313" key="1">
    <source>
        <dbReference type="EMBL" id="EKU11405.1"/>
    </source>
</evidence>
<organism evidence="1 2">
    <name type="scientific">Campylobacter showae CSUNSWCD</name>
    <dbReference type="NCBI Taxonomy" id="1244083"/>
    <lineage>
        <taxon>Bacteria</taxon>
        <taxon>Pseudomonadati</taxon>
        <taxon>Campylobacterota</taxon>
        <taxon>Epsilonproteobacteria</taxon>
        <taxon>Campylobacterales</taxon>
        <taxon>Campylobacteraceae</taxon>
        <taxon>Campylobacter</taxon>
    </lineage>
</organism>
<gene>
    <name evidence="1" type="ORF">CSUNSWCD_2031</name>
</gene>
<dbReference type="EMBL" id="AMZQ01000007">
    <property type="protein sequence ID" value="EKU11405.1"/>
    <property type="molecule type" value="Genomic_DNA"/>
</dbReference>
<proteinExistence type="predicted"/>